<keyword evidence="5 9" id="KW-0798">TonB box</keyword>
<dbReference type="Pfam" id="PF00593">
    <property type="entry name" value="TonB_dep_Rec_b-barrel"/>
    <property type="match status" value="1"/>
</dbReference>
<dbReference type="Pfam" id="PF13715">
    <property type="entry name" value="CarbopepD_reg_2"/>
    <property type="match status" value="1"/>
</dbReference>
<dbReference type="InterPro" id="IPR012910">
    <property type="entry name" value="Plug_dom"/>
</dbReference>
<dbReference type="InterPro" id="IPR000531">
    <property type="entry name" value="Beta-barrel_TonB"/>
</dbReference>
<evidence type="ECO:0000256" key="1">
    <source>
        <dbReference type="ARBA" id="ARBA00004571"/>
    </source>
</evidence>
<dbReference type="NCBIfam" id="TIGR04056">
    <property type="entry name" value="OMP_RagA_SusC"/>
    <property type="match status" value="1"/>
</dbReference>
<evidence type="ECO:0000256" key="2">
    <source>
        <dbReference type="ARBA" id="ARBA00022448"/>
    </source>
</evidence>
<dbReference type="EMBL" id="JAGKSB010000009">
    <property type="protein sequence ID" value="MBP3943739.1"/>
    <property type="molecule type" value="Genomic_DNA"/>
</dbReference>
<dbReference type="Gene3D" id="2.60.40.1120">
    <property type="entry name" value="Carboxypeptidase-like, regulatory domain"/>
    <property type="match status" value="1"/>
</dbReference>
<name>A0A8T4HA23_9SPHI</name>
<dbReference type="InterPro" id="IPR039426">
    <property type="entry name" value="TonB-dep_rcpt-like"/>
</dbReference>
<dbReference type="SUPFAM" id="SSF49464">
    <property type="entry name" value="Carboxypeptidase regulatory domain-like"/>
    <property type="match status" value="1"/>
</dbReference>
<dbReference type="Gene3D" id="2.170.130.10">
    <property type="entry name" value="TonB-dependent receptor, plug domain"/>
    <property type="match status" value="1"/>
</dbReference>
<reference evidence="12" key="1">
    <citation type="submission" date="2021-03" db="EMBL/GenBank/DDBJ databases">
        <authorList>
            <person name="Lu T."/>
            <person name="Wang Q."/>
            <person name="Han X."/>
        </authorList>
    </citation>
    <scope>NUCLEOTIDE SEQUENCE</scope>
    <source>
        <strain evidence="12">WQ 2009</strain>
    </source>
</reference>
<organism evidence="12 13">
    <name type="scientific">Rhinopithecimicrobium faecis</name>
    <dbReference type="NCBI Taxonomy" id="2820698"/>
    <lineage>
        <taxon>Bacteria</taxon>
        <taxon>Pseudomonadati</taxon>
        <taxon>Bacteroidota</taxon>
        <taxon>Sphingobacteriia</taxon>
        <taxon>Sphingobacteriales</taxon>
        <taxon>Sphingobacteriaceae</taxon>
        <taxon>Rhinopithecimicrobium</taxon>
    </lineage>
</organism>
<evidence type="ECO:0000313" key="13">
    <source>
        <dbReference type="Proteomes" id="UP000679691"/>
    </source>
</evidence>
<evidence type="ECO:0000256" key="4">
    <source>
        <dbReference type="ARBA" id="ARBA00022692"/>
    </source>
</evidence>
<dbReference type="InterPro" id="IPR023997">
    <property type="entry name" value="TonB-dep_OMP_SusC/RagA_CS"/>
</dbReference>
<dbReference type="InterPro" id="IPR037066">
    <property type="entry name" value="Plug_dom_sf"/>
</dbReference>
<dbReference type="GO" id="GO:0009279">
    <property type="term" value="C:cell outer membrane"/>
    <property type="evidence" value="ECO:0007669"/>
    <property type="project" value="UniProtKB-SubCell"/>
</dbReference>
<protein>
    <submittedName>
        <fullName evidence="12">TonB-dependent receptor</fullName>
    </submittedName>
</protein>
<evidence type="ECO:0000256" key="6">
    <source>
        <dbReference type="ARBA" id="ARBA00023136"/>
    </source>
</evidence>
<keyword evidence="4 8" id="KW-0812">Transmembrane</keyword>
<dbReference type="NCBIfam" id="TIGR04057">
    <property type="entry name" value="SusC_RagA_signa"/>
    <property type="match status" value="1"/>
</dbReference>
<accession>A0A8T4HA23</accession>
<dbReference type="InterPro" id="IPR008969">
    <property type="entry name" value="CarboxyPept-like_regulatory"/>
</dbReference>
<evidence type="ECO:0000259" key="10">
    <source>
        <dbReference type="Pfam" id="PF00593"/>
    </source>
</evidence>
<dbReference type="InterPro" id="IPR036942">
    <property type="entry name" value="Beta-barrel_TonB_sf"/>
</dbReference>
<comment type="caution">
    <text evidence="12">The sequence shown here is derived from an EMBL/GenBank/DDBJ whole genome shotgun (WGS) entry which is preliminary data.</text>
</comment>
<dbReference type="Pfam" id="PF07715">
    <property type="entry name" value="Plug"/>
    <property type="match status" value="1"/>
</dbReference>
<dbReference type="SUPFAM" id="SSF56935">
    <property type="entry name" value="Porins"/>
    <property type="match status" value="1"/>
</dbReference>
<evidence type="ECO:0000256" key="3">
    <source>
        <dbReference type="ARBA" id="ARBA00022452"/>
    </source>
</evidence>
<dbReference type="AlphaFoldDB" id="A0A8T4HA23"/>
<proteinExistence type="inferred from homology"/>
<gene>
    <name evidence="12" type="ORF">J5U18_09210</name>
</gene>
<comment type="similarity">
    <text evidence="8 9">Belongs to the TonB-dependent receptor family.</text>
</comment>
<dbReference type="InterPro" id="IPR023996">
    <property type="entry name" value="TonB-dep_OMP_SusC/RagA"/>
</dbReference>
<dbReference type="Gene3D" id="3.55.50.30">
    <property type="match status" value="1"/>
</dbReference>
<keyword evidence="13" id="KW-1185">Reference proteome</keyword>
<dbReference type="PROSITE" id="PS52016">
    <property type="entry name" value="TONB_DEPENDENT_REC_3"/>
    <property type="match status" value="1"/>
</dbReference>
<keyword evidence="2 8" id="KW-0813">Transport</keyword>
<evidence type="ECO:0000256" key="5">
    <source>
        <dbReference type="ARBA" id="ARBA00023077"/>
    </source>
</evidence>
<feature type="domain" description="TonB-dependent receptor-like beta-barrel" evidence="10">
    <location>
        <begin position="543"/>
        <end position="963"/>
    </location>
</feature>
<evidence type="ECO:0000256" key="9">
    <source>
        <dbReference type="RuleBase" id="RU003357"/>
    </source>
</evidence>
<dbReference type="Gene3D" id="2.40.170.20">
    <property type="entry name" value="TonB-dependent receptor, beta-barrel domain"/>
    <property type="match status" value="1"/>
</dbReference>
<dbReference type="RefSeq" id="WP_353547241.1">
    <property type="nucleotide sequence ID" value="NZ_JAGKSB010000009.1"/>
</dbReference>
<evidence type="ECO:0000256" key="8">
    <source>
        <dbReference type="PROSITE-ProRule" id="PRU01360"/>
    </source>
</evidence>
<keyword evidence="7 8" id="KW-0998">Cell outer membrane</keyword>
<dbReference type="Proteomes" id="UP000679691">
    <property type="component" value="Unassembled WGS sequence"/>
</dbReference>
<keyword evidence="6 8" id="KW-0472">Membrane</keyword>
<keyword evidence="3 8" id="KW-1134">Transmembrane beta strand</keyword>
<comment type="subcellular location">
    <subcellularLocation>
        <location evidence="1 8">Cell outer membrane</location>
        <topology evidence="1 8">Multi-pass membrane protein</topology>
    </subcellularLocation>
</comment>
<evidence type="ECO:0000259" key="11">
    <source>
        <dbReference type="Pfam" id="PF07715"/>
    </source>
</evidence>
<sequence>MKSNQQLLKEIRSQKRKVKGAVNWKTLAVAALLSFSYTQTFAGIQGHIITLNYKKARLEQVLGDIQKQTGYEFLYETSLVKSLQNISVNIKNEKFETFLKSFLAENQLDYTIEDNTVYIIEKKSVDKSTSNGKSNIAATLRQQNQLSGRVVNELGQALAGVTVTTTKENIAVSTDLNGQFKVALNQLPQHIKFSAMGYEAKTMLVEQNQFLTITLQTSVSELNEVIVVGYGTQLKRDLTGSVGKVKGEDLKNMPVRGVAEALQGQAAGVQVTSTGGSPGAAPSVRIRGIGTVNDNNPLYVVDGLPQNDIAWLNPNDIESLEILKDASASAIYGSRAANGVIMVTTAKGKGVGDKLTNQLTFDSYVGFQNPVKVYEMMNASEFMDYKNLANTNAGLSPYFSDQDKKDVLKFLKSNTGSEEGTNWWKQINNKDAVIQNYDFAISGGMKDLAYRTSVSYLDQDGIIKGSDYDRLSIRGNVDHTVRDWLKFSGNLGVITEGRGNVLENSPGFNTAFIAFVADPLSPVYRNNLKDIPSLLEPGLFLDRIDANNSWNNYSPILMTNKANPVAQTEIYKNNRWTGTAIKGGASVDIKLTDWLKFRSNFGADISSGISNSFQPKYYLNGNQFNVDATVGAANSKSNYYVWENTLTFEKKFDDHHVSALLGTSAEEWKSEYSAGSRSGLISNDPSQWIIDGGSINPQASGSKWESALNSYFSRIFYSYKNRYMVTANIRRDGSSSFAEGEKWGTFPSISAGWNFSEEEGLKNSPWLSSGKLRMSWGKIGNQNISRGAYLTTYSGNIGYYLFGNYNPQLIGGSNYIGNSAIQWEETEQMDIGVDLSFFQKKLNLTVDAYQKTTNGMLLNVPLPSYLGFPNSPWSNAGSVRNSGLEVDLSYRDKVGDFGYSISGNVSSVKNKVLSLGGGEPIAGGGWISYTTTLTQENMPIGYFYGFKTDGIFQNQAEIDSYVQTGVVPGDLRFVDVNNDGVINSEDRTRIGDPFPSLIYGLRLGGDYKNFDLQILAQGTLGNDIMNIKKIDMNSGVGWYNAPKDFMEQAWSPTNPSQEQFKISASNQSNLQISDWLVEDGSYLRIKSVQFGYNFPQQTLTKIKLQKLRIWAGGYNLFTFTKYKGLDPEIGSGSPLSMGVDQGYYPAAKSFMFGINVSF</sequence>
<dbReference type="FunFam" id="2.170.130.10:FF:000008">
    <property type="entry name" value="SusC/RagA family TonB-linked outer membrane protein"/>
    <property type="match status" value="1"/>
</dbReference>
<feature type="domain" description="TonB-dependent receptor plug" evidence="11">
    <location>
        <begin position="235"/>
        <end position="340"/>
    </location>
</feature>
<evidence type="ECO:0000313" key="12">
    <source>
        <dbReference type="EMBL" id="MBP3943739.1"/>
    </source>
</evidence>
<keyword evidence="12" id="KW-0675">Receptor</keyword>
<evidence type="ECO:0000256" key="7">
    <source>
        <dbReference type="ARBA" id="ARBA00023237"/>
    </source>
</evidence>